<dbReference type="GO" id="GO:0003700">
    <property type="term" value="F:DNA-binding transcription factor activity"/>
    <property type="evidence" value="ECO:0007669"/>
    <property type="project" value="TreeGrafter"/>
</dbReference>
<dbReference type="KEGG" id="bgoe:IFJ75_10170"/>
<evidence type="ECO:0000256" key="2">
    <source>
        <dbReference type="ARBA" id="ARBA00023125"/>
    </source>
</evidence>
<accession>A0A975BY91</accession>
<dbReference type="AlphaFoldDB" id="A0A975BY91"/>
<name>A0A975BY91_9CAUL</name>
<sequence length="414" mass="45307">MTRTGAATRQTERYEAKRDAILNAAARLFNRKGLKGATLADVAEAVGLITTSVTYYYRRKEDLAAACLLRTIDLLNGLVETASAAPTPEARVTAFIDAYFEVLADIATHRRPEPINFYDIRALTGPQVMTVKDAFNDLFRAIRALLRPEAGSPFDRLEENARTHLFFSQILWARTWLRRYDPDDYPRVARRMAVLILEGMAEEGAVWHGAEGPAVDPDPPVDGEISQASYLKAVTQLVNDQGYHGASVERIAAKLNVTKGSFYHHNDTKDDLVASCFERSFAIVRGAQKQAVGETGWDRITSVTDALARFQLSPNGPLLQYMALAAAPGGIRGDLLAAMDRLSKHFAGEVSDGIADGSIRRIDPAVAAQLITGAVNAAADLPRWIKGKQYPAAIDTDWASQTFVRPLFTGLLCA</sequence>
<evidence type="ECO:0000256" key="4">
    <source>
        <dbReference type="PROSITE-ProRule" id="PRU00335"/>
    </source>
</evidence>
<dbReference type="PRINTS" id="PR00455">
    <property type="entry name" value="HTHTETR"/>
</dbReference>
<keyword evidence="2 4" id="KW-0238">DNA-binding</keyword>
<evidence type="ECO:0000256" key="3">
    <source>
        <dbReference type="ARBA" id="ARBA00023163"/>
    </source>
</evidence>
<keyword evidence="3" id="KW-0804">Transcription</keyword>
<dbReference type="InterPro" id="IPR009057">
    <property type="entry name" value="Homeodomain-like_sf"/>
</dbReference>
<evidence type="ECO:0000313" key="6">
    <source>
        <dbReference type="EMBL" id="QTC89686.1"/>
    </source>
</evidence>
<reference evidence="6" key="1">
    <citation type="submission" date="2020-09" db="EMBL/GenBank/DDBJ databases">
        <title>Brevundimonas sp. LVF2 isolated from a puddle in Goettingen, Germany.</title>
        <authorList>
            <person name="Friedrich I."/>
            <person name="Klassen A."/>
            <person name="Hannes N."/>
            <person name="Schneider D."/>
            <person name="Hertel R."/>
            <person name="Daniel R."/>
        </authorList>
    </citation>
    <scope>NUCLEOTIDE SEQUENCE</scope>
    <source>
        <strain evidence="6">LVF2</strain>
    </source>
</reference>
<dbReference type="GO" id="GO:0000976">
    <property type="term" value="F:transcription cis-regulatory region binding"/>
    <property type="evidence" value="ECO:0007669"/>
    <property type="project" value="TreeGrafter"/>
</dbReference>
<dbReference type="Gene3D" id="1.10.10.60">
    <property type="entry name" value="Homeodomain-like"/>
    <property type="match status" value="2"/>
</dbReference>
<dbReference type="Gene3D" id="1.10.357.10">
    <property type="entry name" value="Tetracycline Repressor, domain 2"/>
    <property type="match status" value="2"/>
</dbReference>
<keyword evidence="1" id="KW-0805">Transcription regulation</keyword>
<feature type="domain" description="HTH tetR-type" evidence="5">
    <location>
        <begin position="15"/>
        <end position="75"/>
    </location>
</feature>
<evidence type="ECO:0000256" key="1">
    <source>
        <dbReference type="ARBA" id="ARBA00023015"/>
    </source>
</evidence>
<evidence type="ECO:0000259" key="5">
    <source>
        <dbReference type="PROSITE" id="PS50977"/>
    </source>
</evidence>
<dbReference type="Pfam" id="PF00440">
    <property type="entry name" value="TetR_N"/>
    <property type="match status" value="2"/>
</dbReference>
<dbReference type="PANTHER" id="PTHR30055">
    <property type="entry name" value="HTH-TYPE TRANSCRIPTIONAL REGULATOR RUTR"/>
    <property type="match status" value="1"/>
</dbReference>
<proteinExistence type="predicted"/>
<organism evidence="6 7">
    <name type="scientific">Brevundimonas goettingensis</name>
    <dbReference type="NCBI Taxonomy" id="2774190"/>
    <lineage>
        <taxon>Bacteria</taxon>
        <taxon>Pseudomonadati</taxon>
        <taxon>Pseudomonadota</taxon>
        <taxon>Alphaproteobacteria</taxon>
        <taxon>Caulobacterales</taxon>
        <taxon>Caulobacteraceae</taxon>
        <taxon>Brevundimonas</taxon>
    </lineage>
</organism>
<dbReference type="InterPro" id="IPR050109">
    <property type="entry name" value="HTH-type_TetR-like_transc_reg"/>
</dbReference>
<feature type="DNA-binding region" description="H-T-H motif" evidence="4">
    <location>
        <begin position="38"/>
        <end position="57"/>
    </location>
</feature>
<dbReference type="InterPro" id="IPR001647">
    <property type="entry name" value="HTH_TetR"/>
</dbReference>
<protein>
    <submittedName>
        <fullName evidence="6">TetR/AcrR family transcriptional regulator</fullName>
    </submittedName>
</protein>
<dbReference type="PROSITE" id="PS50977">
    <property type="entry name" value="HTH_TETR_2"/>
    <property type="match status" value="2"/>
</dbReference>
<dbReference type="EMBL" id="CP062222">
    <property type="protein sequence ID" value="QTC89686.1"/>
    <property type="molecule type" value="Genomic_DNA"/>
</dbReference>
<dbReference type="RefSeq" id="WP_207867860.1">
    <property type="nucleotide sequence ID" value="NZ_CP062222.1"/>
</dbReference>
<dbReference type="SUPFAM" id="SSF48498">
    <property type="entry name" value="Tetracyclin repressor-like, C-terminal domain"/>
    <property type="match status" value="1"/>
</dbReference>
<dbReference type="PANTHER" id="PTHR30055:SF234">
    <property type="entry name" value="HTH-TYPE TRANSCRIPTIONAL REGULATOR BETI"/>
    <property type="match status" value="1"/>
</dbReference>
<feature type="DNA-binding region" description="H-T-H motif" evidence="4">
    <location>
        <begin position="247"/>
        <end position="266"/>
    </location>
</feature>
<evidence type="ECO:0000313" key="7">
    <source>
        <dbReference type="Proteomes" id="UP000663918"/>
    </source>
</evidence>
<dbReference type="InterPro" id="IPR036271">
    <property type="entry name" value="Tet_transcr_reg_TetR-rel_C_sf"/>
</dbReference>
<feature type="domain" description="HTH tetR-type" evidence="5">
    <location>
        <begin position="224"/>
        <end position="284"/>
    </location>
</feature>
<dbReference type="SUPFAM" id="SSF46689">
    <property type="entry name" value="Homeodomain-like"/>
    <property type="match status" value="2"/>
</dbReference>
<dbReference type="Proteomes" id="UP000663918">
    <property type="component" value="Chromosome"/>
</dbReference>
<gene>
    <name evidence="6" type="ORF">IFJ75_10170</name>
</gene>
<keyword evidence="7" id="KW-1185">Reference proteome</keyword>